<sequence>MAFSLNKIMLIGNLGKDAETRFTTSDNFSVTNFTLATTYSFKNKNGEWTNETTWHNVVAFNLSDYIKDSLKKGKKVYVEGRLVKRDYTDKDNVKRYVTEVRAERIIPLDSNADATKETEIEAQSTQEPDITESTEADDLPF</sequence>
<feature type="compositionally biased region" description="Acidic residues" evidence="4">
    <location>
        <begin position="129"/>
        <end position="141"/>
    </location>
</feature>
<evidence type="ECO:0000313" key="5">
    <source>
        <dbReference type="EMBL" id="HFI91318.1"/>
    </source>
</evidence>
<comment type="subunit">
    <text evidence="2">Homotetramer.</text>
</comment>
<dbReference type="RefSeq" id="WP_304144726.1">
    <property type="nucleotide sequence ID" value="NZ_JAOAIE010000045.1"/>
</dbReference>
<evidence type="ECO:0000256" key="3">
    <source>
        <dbReference type="PIRNR" id="PIRNR002070"/>
    </source>
</evidence>
<dbReference type="PROSITE" id="PS50935">
    <property type="entry name" value="SSB"/>
    <property type="match status" value="1"/>
</dbReference>
<comment type="caution">
    <text evidence="2">Lacks conserved residue(s) required for the propagation of feature annotation.</text>
</comment>
<dbReference type="PANTHER" id="PTHR10302">
    <property type="entry name" value="SINGLE-STRANDED DNA-BINDING PROTEIN"/>
    <property type="match status" value="1"/>
</dbReference>
<dbReference type="PIRSF" id="PIRSF002070">
    <property type="entry name" value="SSB"/>
    <property type="match status" value="1"/>
</dbReference>
<proteinExistence type="inferred from homology"/>
<evidence type="ECO:0000256" key="2">
    <source>
        <dbReference type="HAMAP-Rule" id="MF_00984"/>
    </source>
</evidence>
<dbReference type="GO" id="GO:0006260">
    <property type="term" value="P:DNA replication"/>
    <property type="evidence" value="ECO:0007669"/>
    <property type="project" value="InterPro"/>
</dbReference>
<accession>A0A7V2ZJS9</accession>
<name>A0A7V2ZJS9_9BACT</name>
<dbReference type="CDD" id="cd04496">
    <property type="entry name" value="SSB_OBF"/>
    <property type="match status" value="1"/>
</dbReference>
<evidence type="ECO:0000256" key="1">
    <source>
        <dbReference type="ARBA" id="ARBA00023125"/>
    </source>
</evidence>
<dbReference type="Gene3D" id="2.40.50.140">
    <property type="entry name" value="Nucleic acid-binding proteins"/>
    <property type="match status" value="1"/>
</dbReference>
<keyword evidence="1 2" id="KW-0238">DNA-binding</keyword>
<dbReference type="GO" id="GO:0009295">
    <property type="term" value="C:nucleoid"/>
    <property type="evidence" value="ECO:0007669"/>
    <property type="project" value="TreeGrafter"/>
</dbReference>
<dbReference type="NCBIfam" id="TIGR00621">
    <property type="entry name" value="ssb"/>
    <property type="match status" value="1"/>
</dbReference>
<protein>
    <recommendedName>
        <fullName evidence="2 3">Single-stranded DNA-binding protein</fullName>
        <shortName evidence="2">SSB</shortName>
    </recommendedName>
</protein>
<organism evidence="5">
    <name type="scientific">Ignavibacterium album</name>
    <dbReference type="NCBI Taxonomy" id="591197"/>
    <lineage>
        <taxon>Bacteria</taxon>
        <taxon>Pseudomonadati</taxon>
        <taxon>Ignavibacteriota</taxon>
        <taxon>Ignavibacteria</taxon>
        <taxon>Ignavibacteriales</taxon>
        <taxon>Ignavibacteriaceae</taxon>
        <taxon>Ignavibacterium</taxon>
    </lineage>
</organism>
<dbReference type="HAMAP" id="MF_00984">
    <property type="entry name" value="SSB"/>
    <property type="match status" value="1"/>
</dbReference>
<dbReference type="InterPro" id="IPR011344">
    <property type="entry name" value="ssDNA-bd"/>
</dbReference>
<comment type="caution">
    <text evidence="5">The sequence shown here is derived from an EMBL/GenBank/DDBJ whole genome shotgun (WGS) entry which is preliminary data.</text>
</comment>
<dbReference type="PANTHER" id="PTHR10302:SF0">
    <property type="entry name" value="SINGLE-STRANDED DNA-BINDING PROTEIN, MITOCHONDRIAL"/>
    <property type="match status" value="1"/>
</dbReference>
<dbReference type="InterPro" id="IPR000424">
    <property type="entry name" value="Primosome_PriB/ssb"/>
</dbReference>
<dbReference type="EMBL" id="DSUJ01000008">
    <property type="protein sequence ID" value="HFI91318.1"/>
    <property type="molecule type" value="Genomic_DNA"/>
</dbReference>
<evidence type="ECO:0000256" key="4">
    <source>
        <dbReference type="SAM" id="MobiDB-lite"/>
    </source>
</evidence>
<dbReference type="AlphaFoldDB" id="A0A7V2ZJS9"/>
<feature type="region of interest" description="Disordered" evidence="4">
    <location>
        <begin position="108"/>
        <end position="141"/>
    </location>
</feature>
<reference evidence="5" key="1">
    <citation type="journal article" date="2020" name="mSystems">
        <title>Genome- and Community-Level Interaction Insights into Carbon Utilization and Element Cycling Functions of Hydrothermarchaeota in Hydrothermal Sediment.</title>
        <authorList>
            <person name="Zhou Z."/>
            <person name="Liu Y."/>
            <person name="Xu W."/>
            <person name="Pan J."/>
            <person name="Luo Z.H."/>
            <person name="Li M."/>
        </authorList>
    </citation>
    <scope>NUCLEOTIDE SEQUENCE [LARGE SCALE GENOMIC DNA]</scope>
    <source>
        <strain evidence="5">SpSt-479</strain>
    </source>
</reference>
<dbReference type="SUPFAM" id="SSF50249">
    <property type="entry name" value="Nucleic acid-binding proteins"/>
    <property type="match status" value="1"/>
</dbReference>
<gene>
    <name evidence="5" type="primary">ssb</name>
    <name evidence="5" type="ORF">ENS31_07265</name>
</gene>
<dbReference type="Pfam" id="PF00436">
    <property type="entry name" value="SSB"/>
    <property type="match status" value="1"/>
</dbReference>
<dbReference type="InterPro" id="IPR012340">
    <property type="entry name" value="NA-bd_OB-fold"/>
</dbReference>
<dbReference type="GO" id="GO:0003697">
    <property type="term" value="F:single-stranded DNA binding"/>
    <property type="evidence" value="ECO:0007669"/>
    <property type="project" value="UniProtKB-UniRule"/>
</dbReference>